<keyword evidence="3 8" id="KW-1134">Transmembrane beta strand</keyword>
<keyword evidence="2 8" id="KW-0813">Transport</keyword>
<feature type="chain" id="PRO_5026889860" evidence="10">
    <location>
        <begin position="31"/>
        <end position="1076"/>
    </location>
</feature>
<evidence type="ECO:0000256" key="1">
    <source>
        <dbReference type="ARBA" id="ARBA00004571"/>
    </source>
</evidence>
<dbReference type="InterPro" id="IPR036942">
    <property type="entry name" value="Beta-barrel_TonB_sf"/>
</dbReference>
<dbReference type="Pfam" id="PF07715">
    <property type="entry name" value="Plug"/>
    <property type="match status" value="1"/>
</dbReference>
<organism evidence="13 14">
    <name type="scientific">Nibribacter ruber</name>
    <dbReference type="NCBI Taxonomy" id="2698458"/>
    <lineage>
        <taxon>Bacteria</taxon>
        <taxon>Pseudomonadati</taxon>
        <taxon>Bacteroidota</taxon>
        <taxon>Cytophagia</taxon>
        <taxon>Cytophagales</taxon>
        <taxon>Hymenobacteraceae</taxon>
        <taxon>Nibribacter</taxon>
    </lineage>
</organism>
<sequence>MLPMQQALLKKIRYLLVLPLFFVAATVALAQTVTVKGRVTDDKGEALIGVTVLLKGTTTANSTDVDGNYTLSVPNANGTLVFTYIGYQSKEIAIAGKAVVNTTLTADNKMMDEVVVIGYQTVTRRELTSSVSSVGAKQIADIPVNSAAEALTGRLAGVQITTSEGSPNAEALIRVRGGGSITQDNSPLYIVDGIQVENAFSVLSPQDIESVDVLKDASSTAIYGSRGANGVVIITTKGGREMKTTVNYSGLAGIRQLANKLDVMKPYDFVLYQYDRSRNGSADREGFLETYGTYQDLELYKDAPFIDWQEEVFGRNALMQTHNVSITGGTKETKFNLSLTSNTEEGIMLGSDFDRKLVNFRFDHNLSSKVSAGFNVRYNNTEVNGAGTATEGSSSVNRLRHSVKYRPILMGGQGLADYDQDYAEETNGNSLALVNPILLTQAEYRQSNSDVLNLNGYVNFKLNKYLNFKSTLGVDLGDTRVDVFNDSITSVSRQNGSSRPIASIFNRARNTLNNSNVLSYSNAKADTEFSKRHAINALIGHEIYEENSSNNYLESRLFPSGISPELALGNMALGTPQIPSSNERKSTLVSFFSRAQYSLDDKYFLTASVRADGSSKFGPNNKWGYFPSAQLAWRLSSEDFLKDVLPTAVSDLKLRLSYGEAGNNRIPDFQYMTLFEPGGSYGFGDNQVIGYRPTGLANPDLKWETTISRNLGFDASFFNNRLQLTVDAYSNKTRDLLVNVLIPLATGYADQNQNIGSTANRGVELQINATPIEKDNFTWTSGFNLSFNKNEVLKYGKQNSALYNSGWAGGNAPFDYAVIVGKPVGSIWGLETDGFYKIEDFDYNATAGTYTLKAGIPSNQSITAVAPQPGAIKFKNLNGDLVVDDKDRTVIGDANPDFFGGFNNQIAYKNFDLSMFINFQYGNDVLNANKLEFSSGYSVNSNLLSIMNDRWRNVNEEGVVVTDPVQLAALNANAKLWAPLTSASSFYVHSWAVEDASFVRINNVTLGYTLPQGLLSRAKIQKLRVYGTVNNLAVFTNYSGYDPEVSTRRSSPITAGVDYAAYPRSRAFILGVNVTL</sequence>
<dbReference type="InterPro" id="IPR000531">
    <property type="entry name" value="Beta-barrel_TonB"/>
</dbReference>
<dbReference type="FunFam" id="2.170.130.10:FF:000008">
    <property type="entry name" value="SusC/RagA family TonB-linked outer membrane protein"/>
    <property type="match status" value="1"/>
</dbReference>
<dbReference type="Gene3D" id="2.170.130.10">
    <property type="entry name" value="TonB-dependent receptor, plug domain"/>
    <property type="match status" value="1"/>
</dbReference>
<proteinExistence type="inferred from homology"/>
<dbReference type="InterPro" id="IPR037066">
    <property type="entry name" value="Plug_dom_sf"/>
</dbReference>
<feature type="signal peptide" evidence="10">
    <location>
        <begin position="1"/>
        <end position="30"/>
    </location>
</feature>
<keyword evidence="10" id="KW-0732">Signal</keyword>
<evidence type="ECO:0000256" key="8">
    <source>
        <dbReference type="PROSITE-ProRule" id="PRU01360"/>
    </source>
</evidence>
<protein>
    <submittedName>
        <fullName evidence="13">SusC/RagA family TonB-linked outer membrane protein</fullName>
    </submittedName>
</protein>
<dbReference type="Pfam" id="PF00593">
    <property type="entry name" value="TonB_dep_Rec_b-barrel"/>
    <property type="match status" value="1"/>
</dbReference>
<evidence type="ECO:0000259" key="11">
    <source>
        <dbReference type="Pfam" id="PF00593"/>
    </source>
</evidence>
<dbReference type="InterPro" id="IPR023996">
    <property type="entry name" value="TonB-dep_OMP_SusC/RagA"/>
</dbReference>
<dbReference type="InterPro" id="IPR023997">
    <property type="entry name" value="TonB-dep_OMP_SusC/RagA_CS"/>
</dbReference>
<dbReference type="GO" id="GO:0009279">
    <property type="term" value="C:cell outer membrane"/>
    <property type="evidence" value="ECO:0007669"/>
    <property type="project" value="UniProtKB-SubCell"/>
</dbReference>
<evidence type="ECO:0000256" key="2">
    <source>
        <dbReference type="ARBA" id="ARBA00022448"/>
    </source>
</evidence>
<keyword evidence="4 8" id="KW-0812">Transmembrane</keyword>
<evidence type="ECO:0000256" key="5">
    <source>
        <dbReference type="ARBA" id="ARBA00023077"/>
    </source>
</evidence>
<keyword evidence="7 8" id="KW-0998">Cell outer membrane</keyword>
<dbReference type="SUPFAM" id="SSF56935">
    <property type="entry name" value="Porins"/>
    <property type="match status" value="1"/>
</dbReference>
<feature type="domain" description="TonB-dependent receptor plug" evidence="12">
    <location>
        <begin position="124"/>
        <end position="231"/>
    </location>
</feature>
<keyword evidence="14" id="KW-1185">Reference proteome</keyword>
<evidence type="ECO:0000313" key="13">
    <source>
        <dbReference type="EMBL" id="QHL86736.1"/>
    </source>
</evidence>
<dbReference type="InterPro" id="IPR039426">
    <property type="entry name" value="TonB-dep_rcpt-like"/>
</dbReference>
<evidence type="ECO:0000256" key="3">
    <source>
        <dbReference type="ARBA" id="ARBA00022452"/>
    </source>
</evidence>
<dbReference type="InterPro" id="IPR008969">
    <property type="entry name" value="CarboxyPept-like_regulatory"/>
</dbReference>
<dbReference type="SUPFAM" id="SSF49464">
    <property type="entry name" value="Carboxypeptidase regulatory domain-like"/>
    <property type="match status" value="1"/>
</dbReference>
<dbReference type="Proteomes" id="UP000464214">
    <property type="component" value="Chromosome"/>
</dbReference>
<reference evidence="13 14" key="1">
    <citation type="submission" date="2020-01" db="EMBL/GenBank/DDBJ databases">
        <authorList>
            <person name="Kim M."/>
        </authorList>
    </citation>
    <scope>NUCLEOTIDE SEQUENCE [LARGE SCALE GENOMIC DNA]</scope>
    <source>
        <strain evidence="13 14">BT10</strain>
    </source>
</reference>
<gene>
    <name evidence="13" type="ORF">GU926_04495</name>
</gene>
<dbReference type="KEGG" id="nib:GU926_04495"/>
<feature type="domain" description="TonB-dependent receptor-like beta-barrel" evidence="11">
    <location>
        <begin position="433"/>
        <end position="836"/>
    </location>
</feature>
<evidence type="ECO:0000256" key="4">
    <source>
        <dbReference type="ARBA" id="ARBA00022692"/>
    </source>
</evidence>
<name>A0A6P1NSC5_9BACT</name>
<dbReference type="NCBIfam" id="TIGR04057">
    <property type="entry name" value="SusC_RagA_signa"/>
    <property type="match status" value="1"/>
</dbReference>
<accession>A0A6P1NSC5</accession>
<keyword evidence="5 9" id="KW-0798">TonB box</keyword>
<evidence type="ECO:0000256" key="6">
    <source>
        <dbReference type="ARBA" id="ARBA00023136"/>
    </source>
</evidence>
<dbReference type="Gene3D" id="2.40.170.20">
    <property type="entry name" value="TonB-dependent receptor, beta-barrel domain"/>
    <property type="match status" value="1"/>
</dbReference>
<dbReference type="InterPro" id="IPR012910">
    <property type="entry name" value="Plug_dom"/>
</dbReference>
<evidence type="ECO:0000256" key="9">
    <source>
        <dbReference type="RuleBase" id="RU003357"/>
    </source>
</evidence>
<keyword evidence="6 8" id="KW-0472">Membrane</keyword>
<dbReference type="NCBIfam" id="TIGR04056">
    <property type="entry name" value="OMP_RagA_SusC"/>
    <property type="match status" value="1"/>
</dbReference>
<dbReference type="AlphaFoldDB" id="A0A6P1NSC5"/>
<evidence type="ECO:0000259" key="12">
    <source>
        <dbReference type="Pfam" id="PF07715"/>
    </source>
</evidence>
<dbReference type="EMBL" id="CP047897">
    <property type="protein sequence ID" value="QHL86736.1"/>
    <property type="molecule type" value="Genomic_DNA"/>
</dbReference>
<evidence type="ECO:0000313" key="14">
    <source>
        <dbReference type="Proteomes" id="UP000464214"/>
    </source>
</evidence>
<evidence type="ECO:0000256" key="10">
    <source>
        <dbReference type="SAM" id="SignalP"/>
    </source>
</evidence>
<evidence type="ECO:0000256" key="7">
    <source>
        <dbReference type="ARBA" id="ARBA00023237"/>
    </source>
</evidence>
<dbReference type="Gene3D" id="2.60.40.1120">
    <property type="entry name" value="Carboxypeptidase-like, regulatory domain"/>
    <property type="match status" value="1"/>
</dbReference>
<dbReference type="PROSITE" id="PS52016">
    <property type="entry name" value="TONB_DEPENDENT_REC_3"/>
    <property type="match status" value="1"/>
</dbReference>
<comment type="similarity">
    <text evidence="8 9">Belongs to the TonB-dependent receptor family.</text>
</comment>
<dbReference type="Pfam" id="PF13715">
    <property type="entry name" value="CarbopepD_reg_2"/>
    <property type="match status" value="1"/>
</dbReference>
<comment type="subcellular location">
    <subcellularLocation>
        <location evidence="1 8">Cell outer membrane</location>
        <topology evidence="1 8">Multi-pass membrane protein</topology>
    </subcellularLocation>
</comment>